<evidence type="ECO:0000313" key="1">
    <source>
        <dbReference type="EMBL" id="DAD85506.1"/>
    </source>
</evidence>
<name>A0A8S5MTM1_9CAUD</name>
<protein>
    <submittedName>
        <fullName evidence="1">GDSL-like Lipase/Acylhydrolase family</fullName>
    </submittedName>
</protein>
<accession>A0A8S5MTM1</accession>
<dbReference type="InterPro" id="IPR036514">
    <property type="entry name" value="SGNH_hydro_sf"/>
</dbReference>
<dbReference type="Gene3D" id="3.40.50.1110">
    <property type="entry name" value="SGNH hydrolase"/>
    <property type="match status" value="1"/>
</dbReference>
<organism evidence="1">
    <name type="scientific">Siphoviridae sp. ct0Xn2</name>
    <dbReference type="NCBI Taxonomy" id="2826267"/>
    <lineage>
        <taxon>Viruses</taxon>
        <taxon>Duplodnaviria</taxon>
        <taxon>Heunggongvirae</taxon>
        <taxon>Uroviricota</taxon>
        <taxon>Caudoviricetes</taxon>
    </lineage>
</organism>
<proteinExistence type="predicted"/>
<dbReference type="EMBL" id="BK014984">
    <property type="protein sequence ID" value="DAD85506.1"/>
    <property type="molecule type" value="Genomic_DNA"/>
</dbReference>
<sequence>MADTFKGIITADGKKRQLPYGAVLETPISDTTLSEEGGFADAKAVGDKFAKVDSETASLKEDIEYFQDDVTKAFNATENLYNPHSFTNKKGIALTIADGTEYADSTTVNAITTGYFDTHEGDVWRFYRWNTAKDNIFGMEIMVHWFNENEEYISGAIITGEATAPTNARHLRFTEKFTLLYPSLDVMVTKNYSFDVNGYVPYGITQLKETFLPKEKVYEQLQKNGTLHSGESWVLENNNIMARKVFVLSGIVNSFSTLEMGHGTKTNSPSSWVVVDNENITVYSTPTNKVTLAHGLIIKNTIQIIIEVGANYKAKITLLSNGEKYNTEQDWDGNIGNIFVNSINTELVNCTVSWTCKNYSSPIWAYGDSYFGMTNKARWIAHLLSNGYGSDMLIDGYPGRGSDDAYNSLQASLKHGKPKYILWAMGMNNPDNDSSVNENWNNRFNDVKNVCKENDITLIGCTIPNTPTQFNSYKNNVVRNAGIKYIDFAKSVGAEHKGDSWYDGMLSSDNVHPTEKGAMTLYLQALADFPELANT</sequence>
<dbReference type="SUPFAM" id="SSF52266">
    <property type="entry name" value="SGNH hydrolase"/>
    <property type="match status" value="1"/>
</dbReference>
<reference evidence="1" key="1">
    <citation type="journal article" date="2021" name="Proc. Natl. Acad. Sci. U.S.A.">
        <title>A Catalog of Tens of Thousands of Viruses from Human Metagenomes Reveals Hidden Associations with Chronic Diseases.</title>
        <authorList>
            <person name="Tisza M.J."/>
            <person name="Buck C.B."/>
        </authorList>
    </citation>
    <scope>NUCLEOTIDE SEQUENCE</scope>
    <source>
        <strain evidence="1">Ct0Xn2</strain>
    </source>
</reference>